<accession>A0A7G9RJG5</accession>
<dbReference type="Proteomes" id="UP000515811">
    <property type="component" value="Chromosome"/>
</dbReference>
<evidence type="ECO:0000256" key="1">
    <source>
        <dbReference type="SAM" id="SignalP"/>
    </source>
</evidence>
<name>A0A7G9RJG5_9BURK</name>
<sequence>MRTTNKIWTLCGALLACAAAYAEAPVMANSQYFTGWQMAKFGTRVTTPTAGVPINATLGGVAFEINTLDPAPSQWRTWGGSTVTNLMGSTDLPPNIGLPTEPGNVWEVGAGEVSVKFQSPMVWGTTLFSHDFDSTDAMEYRFYRCDGTQIDATAVEFLQIATANNPVQTPPLRALRTPSGNWRALSLVVFLALLRA</sequence>
<dbReference type="PROSITE" id="PS51257">
    <property type="entry name" value="PROKAR_LIPOPROTEIN"/>
    <property type="match status" value="1"/>
</dbReference>
<evidence type="ECO:0000313" key="2">
    <source>
        <dbReference type="EMBL" id="QNN55740.1"/>
    </source>
</evidence>
<evidence type="ECO:0000313" key="3">
    <source>
        <dbReference type="Proteomes" id="UP000515811"/>
    </source>
</evidence>
<feature type="signal peptide" evidence="1">
    <location>
        <begin position="1"/>
        <end position="22"/>
    </location>
</feature>
<dbReference type="AlphaFoldDB" id="A0A7G9RJG5"/>
<dbReference type="RefSeq" id="WP_187596013.1">
    <property type="nucleotide sequence ID" value="NZ_CP060714.1"/>
</dbReference>
<feature type="chain" id="PRO_5029011981" evidence="1">
    <location>
        <begin position="23"/>
        <end position="196"/>
    </location>
</feature>
<reference evidence="2 3" key="1">
    <citation type="submission" date="2020-08" db="EMBL/GenBank/DDBJ databases">
        <title>Genome sequence of Diaphorobacter ruginosibacter DSM 27467T.</title>
        <authorList>
            <person name="Hyun D.-W."/>
            <person name="Bae J.-W."/>
        </authorList>
    </citation>
    <scope>NUCLEOTIDE SEQUENCE [LARGE SCALE GENOMIC DNA]</scope>
    <source>
        <strain evidence="2 3">DSM 27467</strain>
    </source>
</reference>
<organism evidence="2 3">
    <name type="scientific">Diaphorobacter ruginosibacter</name>
    <dbReference type="NCBI Taxonomy" id="1715720"/>
    <lineage>
        <taxon>Bacteria</taxon>
        <taxon>Pseudomonadati</taxon>
        <taxon>Pseudomonadota</taxon>
        <taxon>Betaproteobacteria</taxon>
        <taxon>Burkholderiales</taxon>
        <taxon>Comamonadaceae</taxon>
        <taxon>Diaphorobacter</taxon>
    </lineage>
</organism>
<dbReference type="EMBL" id="CP060714">
    <property type="protein sequence ID" value="QNN55740.1"/>
    <property type="molecule type" value="Genomic_DNA"/>
</dbReference>
<gene>
    <name evidence="2" type="ORF">H9K76_14055</name>
</gene>
<dbReference type="KEGG" id="drg:H9K76_14055"/>
<protein>
    <submittedName>
        <fullName evidence="2">Uncharacterized protein</fullName>
    </submittedName>
</protein>
<keyword evidence="3" id="KW-1185">Reference proteome</keyword>
<proteinExistence type="predicted"/>
<keyword evidence="1" id="KW-0732">Signal</keyword>